<dbReference type="STRING" id="253628.A0A0D2A9N3"/>
<feature type="region of interest" description="Disordered" evidence="17">
    <location>
        <begin position="1"/>
        <end position="119"/>
    </location>
</feature>
<comment type="subcellular location">
    <subcellularLocation>
        <location evidence="16">Cytoplasm</location>
    </subcellularLocation>
    <subcellularLocation>
        <location evidence="2 16">Endoplasmic reticulum membrane</location>
        <topology evidence="2 16">Peripheral membrane protein</topology>
    </subcellularLocation>
    <subcellularLocation>
        <location evidence="16">Microsome membrane</location>
        <topology evidence="16">Peripheral membrane protein</topology>
    </subcellularLocation>
</comment>
<evidence type="ECO:0000313" key="20">
    <source>
        <dbReference type="EMBL" id="KIW03320.1"/>
    </source>
</evidence>
<comment type="cofactor">
    <cofactor evidence="1">
        <name>heme b</name>
        <dbReference type="ChEBI" id="CHEBI:60344"/>
    </cofactor>
</comment>
<dbReference type="HOGENOM" id="CLU_045138_1_1_1"/>
<evidence type="ECO:0000256" key="3">
    <source>
        <dbReference type="ARBA" id="ARBA00006667"/>
    </source>
</evidence>
<dbReference type="Proteomes" id="UP000053259">
    <property type="component" value="Unassembled WGS sequence"/>
</dbReference>
<gene>
    <name evidence="20" type="ORF">PV09_05531</name>
</gene>
<evidence type="ECO:0000256" key="13">
    <source>
        <dbReference type="ARBA" id="ARBA00023136"/>
    </source>
</evidence>
<dbReference type="SUPFAM" id="SSF52087">
    <property type="entry name" value="CRAL/TRIO domain"/>
    <property type="match status" value="1"/>
</dbReference>
<evidence type="ECO:0000256" key="10">
    <source>
        <dbReference type="ARBA" id="ARBA00022848"/>
    </source>
</evidence>
<dbReference type="InterPro" id="IPR001251">
    <property type="entry name" value="CRAL-TRIO_dom"/>
</dbReference>
<dbReference type="VEuPathDB" id="FungiDB:PV09_05531"/>
<reference evidence="20 21" key="1">
    <citation type="submission" date="2015-01" db="EMBL/GenBank/DDBJ databases">
        <title>The Genome Sequence of Ochroconis gallopava CBS43764.</title>
        <authorList>
            <consortium name="The Broad Institute Genomics Platform"/>
            <person name="Cuomo C."/>
            <person name="de Hoog S."/>
            <person name="Gorbushina A."/>
            <person name="Stielow B."/>
            <person name="Teixiera M."/>
            <person name="Abouelleil A."/>
            <person name="Chapman S.B."/>
            <person name="Priest M."/>
            <person name="Young S.K."/>
            <person name="Wortman J."/>
            <person name="Nusbaum C."/>
            <person name="Birren B."/>
        </authorList>
    </citation>
    <scope>NUCLEOTIDE SEQUENCE [LARGE SCALE GENOMIC DNA]</scope>
    <source>
        <strain evidence="20 21">CBS 43764</strain>
    </source>
</reference>
<dbReference type="GO" id="GO:0017157">
    <property type="term" value="P:regulation of exocytosis"/>
    <property type="evidence" value="ECO:0007669"/>
    <property type="project" value="TreeGrafter"/>
</dbReference>
<dbReference type="PROSITE" id="PS50191">
    <property type="entry name" value="CRAL_TRIO"/>
    <property type="match status" value="1"/>
</dbReference>
<evidence type="ECO:0000313" key="21">
    <source>
        <dbReference type="Proteomes" id="UP000053259"/>
    </source>
</evidence>
<accession>A0A0D2A9N3</accession>
<feature type="compositionally biased region" description="Polar residues" evidence="17">
    <location>
        <begin position="79"/>
        <end position="102"/>
    </location>
</feature>
<dbReference type="InterPro" id="IPR036273">
    <property type="entry name" value="CRAL/TRIO_N_dom_sf"/>
</dbReference>
<evidence type="ECO:0000256" key="1">
    <source>
        <dbReference type="ARBA" id="ARBA00001970"/>
    </source>
</evidence>
<comment type="catalytic activity">
    <reaction evidence="14">
        <text>a 1,2-diacyl-sn-glycero-3-phospho-(1D-myo-inositol)(in) = a 1,2-diacyl-sn-glycero-3-phospho-(1D-myo-inositol)(out)</text>
        <dbReference type="Rhea" id="RHEA:38691"/>
        <dbReference type="ChEBI" id="CHEBI:57880"/>
    </reaction>
    <physiologicalReaction direction="left-to-right" evidence="14">
        <dbReference type="Rhea" id="RHEA:38692"/>
    </physiologicalReaction>
</comment>
<dbReference type="PANTHER" id="PTHR47669">
    <property type="entry name" value="PHOSPHATIDYLINOSITOL TRANSFER PROTEIN SFH5"/>
    <property type="match status" value="1"/>
</dbReference>
<keyword evidence="9 16" id="KW-0256">Endoplasmic reticulum</keyword>
<dbReference type="AlphaFoldDB" id="A0A0D2A9N3"/>
<feature type="compositionally biased region" description="Low complexity" evidence="17">
    <location>
        <begin position="68"/>
        <end position="78"/>
    </location>
</feature>
<dbReference type="CDD" id="cd00170">
    <property type="entry name" value="SEC14"/>
    <property type="match status" value="1"/>
</dbReference>
<evidence type="ECO:0000256" key="12">
    <source>
        <dbReference type="ARBA" id="ARBA00023055"/>
    </source>
</evidence>
<evidence type="ECO:0000256" key="16">
    <source>
        <dbReference type="RuleBase" id="RU367059"/>
    </source>
</evidence>
<evidence type="ECO:0000256" key="2">
    <source>
        <dbReference type="ARBA" id="ARBA00004406"/>
    </source>
</evidence>
<dbReference type="InterPro" id="IPR042938">
    <property type="entry name" value="Sfh5"/>
</dbReference>
<dbReference type="GO" id="GO:0032541">
    <property type="term" value="C:cortical endoplasmic reticulum"/>
    <property type="evidence" value="ECO:0007669"/>
    <property type="project" value="TreeGrafter"/>
</dbReference>
<evidence type="ECO:0000256" key="6">
    <source>
        <dbReference type="ARBA" id="ARBA00022490"/>
    </source>
</evidence>
<dbReference type="GO" id="GO:0046872">
    <property type="term" value="F:metal ion binding"/>
    <property type="evidence" value="ECO:0007669"/>
    <property type="project" value="UniProtKB-KW"/>
</dbReference>
<feature type="transmembrane region" description="Helical" evidence="18">
    <location>
        <begin position="325"/>
        <end position="344"/>
    </location>
</feature>
<evidence type="ECO:0000256" key="11">
    <source>
        <dbReference type="ARBA" id="ARBA00023004"/>
    </source>
</evidence>
<protein>
    <recommendedName>
        <fullName evidence="4 16">Phosphatidylinositol transfer protein SFH5</fullName>
        <shortName evidence="16">PITP SFH5</shortName>
    </recommendedName>
</protein>
<evidence type="ECO:0000256" key="14">
    <source>
        <dbReference type="ARBA" id="ARBA00024146"/>
    </source>
</evidence>
<dbReference type="InParanoid" id="A0A0D2A9N3"/>
<feature type="domain" description="CRAL-TRIO" evidence="19">
    <location>
        <begin position="287"/>
        <end position="381"/>
    </location>
</feature>
<keyword evidence="10 16" id="KW-0492">Microsome</keyword>
<name>A0A0D2A9N3_9PEZI</name>
<keyword evidence="18" id="KW-0812">Transmembrane</keyword>
<dbReference type="GO" id="GO:0005829">
    <property type="term" value="C:cytosol"/>
    <property type="evidence" value="ECO:0007669"/>
    <property type="project" value="TreeGrafter"/>
</dbReference>
<dbReference type="SMART" id="SM00516">
    <property type="entry name" value="SEC14"/>
    <property type="match status" value="1"/>
</dbReference>
<evidence type="ECO:0000256" key="8">
    <source>
        <dbReference type="ARBA" id="ARBA00022723"/>
    </source>
</evidence>
<dbReference type="SUPFAM" id="SSF46938">
    <property type="entry name" value="CRAL/TRIO N-terminal domain"/>
    <property type="match status" value="1"/>
</dbReference>
<dbReference type="InterPro" id="IPR011074">
    <property type="entry name" value="CRAL/TRIO_N_dom"/>
</dbReference>
<feature type="compositionally biased region" description="Basic and acidic residues" evidence="17">
    <location>
        <begin position="54"/>
        <end position="67"/>
    </location>
</feature>
<keyword evidence="7" id="KW-0349">Heme</keyword>
<dbReference type="RefSeq" id="XP_016213189.1">
    <property type="nucleotide sequence ID" value="XM_016359050.1"/>
</dbReference>
<comment type="function">
    <text evidence="15">Non-classical phosphatidylinositol (PtdIns) transfer protein (PITP), which exhibits PtdIns-binding/transfer activity in the absence of detectable PtdCho-binding/transfer activity. Regulates PtdIns(4,5)P2 homeostasis at the plasma membrane. Heme-binding protein that may play a role in organic oxidant-induced stress responses.</text>
</comment>
<dbReference type="GO" id="GO:0008526">
    <property type="term" value="F:phosphatidylinositol transfer activity"/>
    <property type="evidence" value="ECO:0007669"/>
    <property type="project" value="UniProtKB-UniRule"/>
</dbReference>
<comment type="similarity">
    <text evidence="3 16">Belongs to the SFH5 family.</text>
</comment>
<keyword evidence="8" id="KW-0479">Metal-binding</keyword>
<evidence type="ECO:0000256" key="7">
    <source>
        <dbReference type="ARBA" id="ARBA00022617"/>
    </source>
</evidence>
<dbReference type="GO" id="GO:0005886">
    <property type="term" value="C:plasma membrane"/>
    <property type="evidence" value="ECO:0007669"/>
    <property type="project" value="TreeGrafter"/>
</dbReference>
<dbReference type="InterPro" id="IPR036865">
    <property type="entry name" value="CRAL-TRIO_dom_sf"/>
</dbReference>
<dbReference type="GeneID" id="27313504"/>
<evidence type="ECO:0000256" key="4">
    <source>
        <dbReference type="ARBA" id="ARBA00018320"/>
    </source>
</evidence>
<dbReference type="Pfam" id="PF00650">
    <property type="entry name" value="CRAL_TRIO"/>
    <property type="match status" value="1"/>
</dbReference>
<evidence type="ECO:0000256" key="15">
    <source>
        <dbReference type="ARBA" id="ARBA00024180"/>
    </source>
</evidence>
<dbReference type="GO" id="GO:0043001">
    <property type="term" value="P:Golgi to plasma membrane protein transport"/>
    <property type="evidence" value="ECO:0007669"/>
    <property type="project" value="TreeGrafter"/>
</dbReference>
<dbReference type="GO" id="GO:0005789">
    <property type="term" value="C:endoplasmic reticulum membrane"/>
    <property type="evidence" value="ECO:0007669"/>
    <property type="project" value="UniProtKB-SubCell"/>
</dbReference>
<dbReference type="Pfam" id="PF03765">
    <property type="entry name" value="CRAL_TRIO_N"/>
    <property type="match status" value="1"/>
</dbReference>
<evidence type="ECO:0000256" key="5">
    <source>
        <dbReference type="ARBA" id="ARBA00022448"/>
    </source>
</evidence>
<dbReference type="FunCoup" id="A0A0D2A9N3">
    <property type="interactions" value="41"/>
</dbReference>
<keyword evidence="6 16" id="KW-0963">Cytoplasm</keyword>
<sequence>MADVKETPVETTATTEASAAAPETPAAAPATEVVTATEAAHPPTEPTPSGEAPATKDEAQPPAEHKAQPPAENEAQPPTTNEAQAPATNEAQPSTTDETQPPTKDEAQAPAAVGDGWPTLDAEHPLHKFLQLLPEILKECEYTEVYGVTLKPEGNFHTKLILQKFLRANANDLGKAKDQLTKTLKWRKEFQPLKVKDEVFSQKKFGGLGYILKLTGVPESKNEVDVCTFNIYGAVKDNKETFGDLDAFIKWRVALMERSVHELGLANATKPIPDYGQGPDPYQGFQVHDYMNVSFLRQDPLVKAASKKAIEVFGAYYPETMSRKFFVSVPLIMSWMFTAMRVFISKETQKKFTVMSYATSLAGELGESVPQAYGGKGEPLDKIGQTVKTE</sequence>
<keyword evidence="11" id="KW-0408">Iron</keyword>
<dbReference type="PANTHER" id="PTHR47669:SF1">
    <property type="entry name" value="PHOSPHATIDYLINOSITOL TRANSFER PROTEIN SFH5"/>
    <property type="match status" value="1"/>
</dbReference>
<evidence type="ECO:0000256" key="17">
    <source>
        <dbReference type="SAM" id="MobiDB-lite"/>
    </source>
</evidence>
<dbReference type="OrthoDB" id="75724at2759"/>
<evidence type="ECO:0000256" key="9">
    <source>
        <dbReference type="ARBA" id="ARBA00022824"/>
    </source>
</evidence>
<dbReference type="Gene3D" id="3.40.525.10">
    <property type="entry name" value="CRAL-TRIO lipid binding domain"/>
    <property type="match status" value="1"/>
</dbReference>
<evidence type="ECO:0000256" key="18">
    <source>
        <dbReference type="SAM" id="Phobius"/>
    </source>
</evidence>
<proteinExistence type="inferred from homology"/>
<keyword evidence="5 16" id="KW-0813">Transport</keyword>
<dbReference type="EMBL" id="KN847545">
    <property type="protein sequence ID" value="KIW03320.1"/>
    <property type="molecule type" value="Genomic_DNA"/>
</dbReference>
<keyword evidence="18" id="KW-1133">Transmembrane helix</keyword>
<keyword evidence="21" id="KW-1185">Reference proteome</keyword>
<keyword evidence="13 16" id="KW-0472">Membrane</keyword>
<evidence type="ECO:0000259" key="19">
    <source>
        <dbReference type="PROSITE" id="PS50191"/>
    </source>
</evidence>
<feature type="compositionally biased region" description="Low complexity" evidence="17">
    <location>
        <begin position="9"/>
        <end position="42"/>
    </location>
</feature>
<keyword evidence="12 16" id="KW-0445">Lipid transport</keyword>
<organism evidence="20 21">
    <name type="scientific">Verruconis gallopava</name>
    <dbReference type="NCBI Taxonomy" id="253628"/>
    <lineage>
        <taxon>Eukaryota</taxon>
        <taxon>Fungi</taxon>
        <taxon>Dikarya</taxon>
        <taxon>Ascomycota</taxon>
        <taxon>Pezizomycotina</taxon>
        <taxon>Dothideomycetes</taxon>
        <taxon>Pleosporomycetidae</taxon>
        <taxon>Venturiales</taxon>
        <taxon>Sympoventuriaceae</taxon>
        <taxon>Verruconis</taxon>
    </lineage>
</organism>